<feature type="non-terminal residue" evidence="7">
    <location>
        <position position="1"/>
    </location>
</feature>
<dbReference type="EMBL" id="JAODUP010000496">
    <property type="protein sequence ID" value="KAK2148471.1"/>
    <property type="molecule type" value="Genomic_DNA"/>
</dbReference>
<feature type="domain" description="LIM zinc-binding" evidence="6">
    <location>
        <begin position="62"/>
        <end position="121"/>
    </location>
</feature>
<feature type="compositionally biased region" description="Acidic residues" evidence="5">
    <location>
        <begin position="202"/>
        <end position="211"/>
    </location>
</feature>
<keyword evidence="1 4" id="KW-0479">Metal-binding</keyword>
<protein>
    <recommendedName>
        <fullName evidence="6">LIM zinc-binding domain-containing protein</fullName>
    </recommendedName>
</protein>
<dbReference type="PROSITE" id="PS50023">
    <property type="entry name" value="LIM_DOMAIN_2"/>
    <property type="match status" value="2"/>
</dbReference>
<dbReference type="SUPFAM" id="SSF57716">
    <property type="entry name" value="Glucocorticoid receptor-like (DNA-binding domain)"/>
    <property type="match status" value="2"/>
</dbReference>
<feature type="compositionally biased region" description="Polar residues" evidence="5">
    <location>
        <begin position="122"/>
        <end position="134"/>
    </location>
</feature>
<proteinExistence type="predicted"/>
<dbReference type="Pfam" id="PF00412">
    <property type="entry name" value="LIM"/>
    <property type="match status" value="2"/>
</dbReference>
<evidence type="ECO:0000259" key="6">
    <source>
        <dbReference type="PROSITE" id="PS50023"/>
    </source>
</evidence>
<dbReference type="GO" id="GO:0051015">
    <property type="term" value="F:actin filament binding"/>
    <property type="evidence" value="ECO:0007669"/>
    <property type="project" value="TreeGrafter"/>
</dbReference>
<dbReference type="FunFam" id="2.10.110.10:FF:000003">
    <property type="entry name" value="actin-binding LIM protein 1 isoform X1"/>
    <property type="match status" value="1"/>
</dbReference>
<keyword evidence="3 4" id="KW-0440">LIM domain</keyword>
<feature type="compositionally biased region" description="Polar residues" evidence="5">
    <location>
        <begin position="159"/>
        <end position="168"/>
    </location>
</feature>
<evidence type="ECO:0000313" key="7">
    <source>
        <dbReference type="EMBL" id="KAK2148471.1"/>
    </source>
</evidence>
<dbReference type="SMART" id="SM00132">
    <property type="entry name" value="LIM"/>
    <property type="match status" value="2"/>
</dbReference>
<feature type="region of interest" description="Disordered" evidence="5">
    <location>
        <begin position="122"/>
        <end position="141"/>
    </location>
</feature>
<name>A0AAD9J8L2_9ANNE</name>
<gene>
    <name evidence="7" type="ORF">LSH36_496g02031</name>
</gene>
<evidence type="ECO:0000256" key="1">
    <source>
        <dbReference type="ARBA" id="ARBA00022723"/>
    </source>
</evidence>
<dbReference type="Gene3D" id="2.10.110.10">
    <property type="entry name" value="Cysteine Rich Protein"/>
    <property type="match status" value="2"/>
</dbReference>
<feature type="region of interest" description="Disordered" evidence="5">
    <location>
        <begin position="159"/>
        <end position="211"/>
    </location>
</feature>
<dbReference type="AlphaFoldDB" id="A0AAD9J8L2"/>
<dbReference type="Proteomes" id="UP001208570">
    <property type="component" value="Unassembled WGS sequence"/>
</dbReference>
<sequence length="236" mass="26128">KIVCTSCKKSCKGQAIRLQDHYFHVKCFKCNECKKLLATSGFYTHDGLYYCQDDYQRLFGTKCSVCEKFVEGEVVTALGKTYHIDCFHCTKCNQQFSAGDKVTYTGKDYLCAVCLDQTQSEVTTPATEGETGSPTKKAKAPFKHSTPFVQDGLIDTQLSSPMSDMSDISTDKENLQNGMTVRDRDIMSPLSTTSGYKSDASSDTDEEHAEEEQVEIFEAVPADDEDGNFVTALPAL</sequence>
<dbReference type="PANTHER" id="PTHR24213:SF9">
    <property type="entry name" value="UNCOORDINATED 115A, ISOFORM B-RELATED"/>
    <property type="match status" value="1"/>
</dbReference>
<comment type="caution">
    <text evidence="7">The sequence shown here is derived from an EMBL/GenBank/DDBJ whole genome shotgun (WGS) entry which is preliminary data.</text>
</comment>
<dbReference type="GO" id="GO:0015629">
    <property type="term" value="C:actin cytoskeleton"/>
    <property type="evidence" value="ECO:0007669"/>
    <property type="project" value="TreeGrafter"/>
</dbReference>
<dbReference type="InterPro" id="IPR051618">
    <property type="entry name" value="Actin-binding_LIM"/>
</dbReference>
<evidence type="ECO:0000256" key="2">
    <source>
        <dbReference type="ARBA" id="ARBA00022833"/>
    </source>
</evidence>
<evidence type="ECO:0000256" key="5">
    <source>
        <dbReference type="SAM" id="MobiDB-lite"/>
    </source>
</evidence>
<accession>A0AAD9J8L2</accession>
<keyword evidence="8" id="KW-1185">Reference proteome</keyword>
<feature type="domain" description="LIM zinc-binding" evidence="6">
    <location>
        <begin position="2"/>
        <end position="61"/>
    </location>
</feature>
<organism evidence="7 8">
    <name type="scientific">Paralvinella palmiformis</name>
    <dbReference type="NCBI Taxonomy" id="53620"/>
    <lineage>
        <taxon>Eukaryota</taxon>
        <taxon>Metazoa</taxon>
        <taxon>Spiralia</taxon>
        <taxon>Lophotrochozoa</taxon>
        <taxon>Annelida</taxon>
        <taxon>Polychaeta</taxon>
        <taxon>Sedentaria</taxon>
        <taxon>Canalipalpata</taxon>
        <taxon>Terebellida</taxon>
        <taxon>Terebelliformia</taxon>
        <taxon>Alvinellidae</taxon>
        <taxon>Paralvinella</taxon>
    </lineage>
</organism>
<dbReference type="GO" id="GO:0030032">
    <property type="term" value="P:lamellipodium assembly"/>
    <property type="evidence" value="ECO:0007669"/>
    <property type="project" value="TreeGrafter"/>
</dbReference>
<feature type="compositionally biased region" description="Polar residues" evidence="5">
    <location>
        <begin position="189"/>
        <end position="201"/>
    </location>
</feature>
<evidence type="ECO:0000256" key="3">
    <source>
        <dbReference type="ARBA" id="ARBA00023038"/>
    </source>
</evidence>
<dbReference type="PANTHER" id="PTHR24213">
    <property type="entry name" value="ACTIN-BINDING LIM PROTEIN"/>
    <property type="match status" value="1"/>
</dbReference>
<dbReference type="GO" id="GO:0046872">
    <property type="term" value="F:metal ion binding"/>
    <property type="evidence" value="ECO:0007669"/>
    <property type="project" value="UniProtKB-KW"/>
</dbReference>
<evidence type="ECO:0000256" key="4">
    <source>
        <dbReference type="PROSITE-ProRule" id="PRU00125"/>
    </source>
</evidence>
<dbReference type="InterPro" id="IPR001781">
    <property type="entry name" value="Znf_LIM"/>
</dbReference>
<dbReference type="PROSITE" id="PS00478">
    <property type="entry name" value="LIM_DOMAIN_1"/>
    <property type="match status" value="2"/>
</dbReference>
<evidence type="ECO:0000313" key="8">
    <source>
        <dbReference type="Proteomes" id="UP001208570"/>
    </source>
</evidence>
<keyword evidence="2 4" id="KW-0862">Zinc</keyword>
<reference evidence="7" key="1">
    <citation type="journal article" date="2023" name="Mol. Biol. Evol.">
        <title>Third-Generation Sequencing Reveals the Adaptive Role of the Epigenome in Three Deep-Sea Polychaetes.</title>
        <authorList>
            <person name="Perez M."/>
            <person name="Aroh O."/>
            <person name="Sun Y."/>
            <person name="Lan Y."/>
            <person name="Juniper S.K."/>
            <person name="Young C.R."/>
            <person name="Angers B."/>
            <person name="Qian P.Y."/>
        </authorList>
    </citation>
    <scope>NUCLEOTIDE SEQUENCE</scope>
    <source>
        <strain evidence="7">P08H-3</strain>
    </source>
</reference>